<organism evidence="1 2">
    <name type="scientific">Symbiodinium natans</name>
    <dbReference type="NCBI Taxonomy" id="878477"/>
    <lineage>
        <taxon>Eukaryota</taxon>
        <taxon>Sar</taxon>
        <taxon>Alveolata</taxon>
        <taxon>Dinophyceae</taxon>
        <taxon>Suessiales</taxon>
        <taxon>Symbiodiniaceae</taxon>
        <taxon>Symbiodinium</taxon>
    </lineage>
</organism>
<proteinExistence type="predicted"/>
<comment type="caution">
    <text evidence="1">The sequence shown here is derived from an EMBL/GenBank/DDBJ whole genome shotgun (WGS) entry which is preliminary data.</text>
</comment>
<dbReference type="AlphaFoldDB" id="A0A812S5U5"/>
<dbReference type="OrthoDB" id="441838at2759"/>
<sequence length="138" mass="15975">MKYGHEPLALMFREYQQDWAESDDQLNEANYQLLVERLRSYLHEGSSELIRADLILCTRPFLFCWLLRTLWPEPYTQLPMLHYYSGPLLFDTTPSQMDVVLQAFRQTVLSSTLDLVVSSSALQSAWMLAMATCLGADF</sequence>
<name>A0A812S5U5_9DINO</name>
<gene>
    <name evidence="1" type="ORF">SNAT2548_LOCUS26258</name>
</gene>
<protein>
    <submittedName>
        <fullName evidence="1">Uncharacterized protein</fullName>
    </submittedName>
</protein>
<dbReference type="EMBL" id="CAJNDS010002424">
    <property type="protein sequence ID" value="CAE7468844.1"/>
    <property type="molecule type" value="Genomic_DNA"/>
</dbReference>
<dbReference type="Proteomes" id="UP000604046">
    <property type="component" value="Unassembled WGS sequence"/>
</dbReference>
<reference evidence="1" key="1">
    <citation type="submission" date="2021-02" db="EMBL/GenBank/DDBJ databases">
        <authorList>
            <person name="Dougan E. K."/>
            <person name="Rhodes N."/>
            <person name="Thang M."/>
            <person name="Chan C."/>
        </authorList>
    </citation>
    <scope>NUCLEOTIDE SEQUENCE</scope>
</reference>
<accession>A0A812S5U5</accession>
<evidence type="ECO:0000313" key="1">
    <source>
        <dbReference type="EMBL" id="CAE7468844.1"/>
    </source>
</evidence>
<evidence type="ECO:0000313" key="2">
    <source>
        <dbReference type="Proteomes" id="UP000604046"/>
    </source>
</evidence>
<keyword evidence="2" id="KW-1185">Reference proteome</keyword>